<evidence type="ECO:0000313" key="15">
    <source>
        <dbReference type="Proteomes" id="UP001189624"/>
    </source>
</evidence>
<keyword evidence="10" id="KW-0472">Membrane</keyword>
<dbReference type="SUPFAM" id="SSF81886">
    <property type="entry name" value="Helical scaffold and wing domains of SecA"/>
    <property type="match status" value="1"/>
</dbReference>
<dbReference type="FunFam" id="3.90.1440.10:FF:000003">
    <property type="entry name" value="Preprotein translocase SecA subunit"/>
    <property type="match status" value="1"/>
</dbReference>
<keyword evidence="7" id="KW-0653">Protein transport</keyword>
<reference evidence="14" key="1">
    <citation type="submission" date="2023-10" db="EMBL/GenBank/DDBJ databases">
        <authorList>
            <person name="Domelevo Entfellner J.-B."/>
        </authorList>
    </citation>
    <scope>NUCLEOTIDE SEQUENCE</scope>
</reference>
<dbReference type="Pfam" id="PF07516">
    <property type="entry name" value="SecA_SW"/>
    <property type="match status" value="1"/>
</dbReference>
<dbReference type="SMART" id="SM00957">
    <property type="entry name" value="SecA_DEAD"/>
    <property type="match status" value="1"/>
</dbReference>
<evidence type="ECO:0000256" key="5">
    <source>
        <dbReference type="ARBA" id="ARBA00022741"/>
    </source>
</evidence>
<dbReference type="InterPro" id="IPR011130">
    <property type="entry name" value="SecA_preprotein_X-link_dom"/>
</dbReference>
<evidence type="ECO:0000256" key="4">
    <source>
        <dbReference type="ARBA" id="ARBA00022448"/>
    </source>
</evidence>
<evidence type="ECO:0000256" key="10">
    <source>
        <dbReference type="ARBA" id="ARBA00023136"/>
    </source>
</evidence>
<dbReference type="Pfam" id="PF21090">
    <property type="entry name" value="P-loop_SecA"/>
    <property type="match status" value="2"/>
</dbReference>
<dbReference type="GO" id="GO:0006605">
    <property type="term" value="P:protein targeting"/>
    <property type="evidence" value="ECO:0007669"/>
    <property type="project" value="InterPro"/>
</dbReference>
<dbReference type="PROSITE" id="PS51196">
    <property type="entry name" value="SECA_MOTOR_DEAD"/>
    <property type="match status" value="1"/>
</dbReference>
<dbReference type="InterPro" id="IPR036670">
    <property type="entry name" value="SecA_X-link_sf"/>
</dbReference>
<dbReference type="SUPFAM" id="SSF81767">
    <property type="entry name" value="Pre-protein crosslinking domain of SecA"/>
    <property type="match status" value="1"/>
</dbReference>
<dbReference type="PANTHER" id="PTHR30612:SF0">
    <property type="entry name" value="CHLOROPLAST PROTEIN-TRANSPORTING ATPASE"/>
    <property type="match status" value="1"/>
</dbReference>
<dbReference type="SUPFAM" id="SSF52540">
    <property type="entry name" value="P-loop containing nucleoside triphosphate hydrolases"/>
    <property type="match status" value="2"/>
</dbReference>
<accession>A0AA86W4F0</accession>
<dbReference type="Pfam" id="PF01043">
    <property type="entry name" value="SecA_PP_bind"/>
    <property type="match status" value="1"/>
</dbReference>
<dbReference type="Pfam" id="PF07517">
    <property type="entry name" value="SecA_DEAD"/>
    <property type="match status" value="2"/>
</dbReference>
<dbReference type="GO" id="GO:0016020">
    <property type="term" value="C:membrane"/>
    <property type="evidence" value="ECO:0007669"/>
    <property type="project" value="UniProtKB-SubCell"/>
</dbReference>
<dbReference type="InterPro" id="IPR020937">
    <property type="entry name" value="SecA_CS"/>
</dbReference>
<dbReference type="CDD" id="cd18803">
    <property type="entry name" value="SF2_C_secA"/>
    <property type="match status" value="1"/>
</dbReference>
<dbReference type="InterPro" id="IPR027417">
    <property type="entry name" value="P-loop_NTPase"/>
</dbReference>
<dbReference type="InterPro" id="IPR011116">
    <property type="entry name" value="SecA_Wing/Scaffold"/>
</dbReference>
<feature type="domain" description="SecA family profile" evidence="13">
    <location>
        <begin position="65"/>
        <end position="789"/>
    </location>
</feature>
<proteinExistence type="inferred from homology"/>
<dbReference type="FunFam" id="1.10.3060.10:FF:000003">
    <property type="entry name" value="Protein translocase subunit SecA"/>
    <property type="match status" value="1"/>
</dbReference>
<dbReference type="SMART" id="SM00958">
    <property type="entry name" value="SecA_PP_bind"/>
    <property type="match status" value="1"/>
</dbReference>
<dbReference type="InterPro" id="IPR000185">
    <property type="entry name" value="SecA"/>
</dbReference>
<evidence type="ECO:0000256" key="7">
    <source>
        <dbReference type="ARBA" id="ARBA00022927"/>
    </source>
</evidence>
<protein>
    <recommendedName>
        <fullName evidence="3">chloroplast protein-transporting ATPase</fullName>
        <ecNumber evidence="3">7.4.2.4</ecNumber>
    </recommendedName>
</protein>
<dbReference type="Gramene" id="rna-AYBTSS11_LOCUS30110">
    <property type="protein sequence ID" value="CAJ1977939.1"/>
    <property type="gene ID" value="gene-AYBTSS11_LOCUS30110"/>
</dbReference>
<feature type="compositionally biased region" description="Polar residues" evidence="12">
    <location>
        <begin position="1037"/>
        <end position="1046"/>
    </location>
</feature>
<dbReference type="Gene3D" id="3.40.50.300">
    <property type="entry name" value="P-loop containing nucleotide triphosphate hydrolases"/>
    <property type="match status" value="2"/>
</dbReference>
<dbReference type="Proteomes" id="UP001189624">
    <property type="component" value="Chromosome 10"/>
</dbReference>
<evidence type="ECO:0000256" key="6">
    <source>
        <dbReference type="ARBA" id="ARBA00022840"/>
    </source>
</evidence>
<dbReference type="Gene3D" id="3.90.1440.10">
    <property type="entry name" value="SecA, preprotein cross-linking domain"/>
    <property type="match status" value="1"/>
</dbReference>
<evidence type="ECO:0000256" key="12">
    <source>
        <dbReference type="SAM" id="MobiDB-lite"/>
    </source>
</evidence>
<dbReference type="InterPro" id="IPR044722">
    <property type="entry name" value="SecA_SF2_C"/>
</dbReference>
<comment type="similarity">
    <text evidence="2">Belongs to the SecA family.</text>
</comment>
<dbReference type="PROSITE" id="PS01312">
    <property type="entry name" value="SECA"/>
    <property type="match status" value="1"/>
</dbReference>
<dbReference type="CDD" id="cd17928">
    <property type="entry name" value="DEXDc_SecA"/>
    <property type="match status" value="1"/>
</dbReference>
<keyword evidence="6" id="KW-0067">ATP-binding</keyword>
<evidence type="ECO:0000259" key="13">
    <source>
        <dbReference type="PROSITE" id="PS51196"/>
    </source>
</evidence>
<dbReference type="EC" id="7.4.2.4" evidence="3"/>
<dbReference type="AlphaFoldDB" id="A0AA86W4F0"/>
<dbReference type="GO" id="GO:0005524">
    <property type="term" value="F:ATP binding"/>
    <property type="evidence" value="ECO:0007669"/>
    <property type="project" value="UniProtKB-KW"/>
</dbReference>
<evidence type="ECO:0000256" key="8">
    <source>
        <dbReference type="ARBA" id="ARBA00022967"/>
    </source>
</evidence>
<evidence type="ECO:0000256" key="2">
    <source>
        <dbReference type="ARBA" id="ARBA00007650"/>
    </source>
</evidence>
<gene>
    <name evidence="14" type="ORF">AYBTSS11_LOCUS30110</name>
</gene>
<dbReference type="HAMAP" id="MF_01382">
    <property type="entry name" value="SecA"/>
    <property type="match status" value="1"/>
</dbReference>
<evidence type="ECO:0000256" key="9">
    <source>
        <dbReference type="ARBA" id="ARBA00023010"/>
    </source>
</evidence>
<evidence type="ECO:0000256" key="1">
    <source>
        <dbReference type="ARBA" id="ARBA00004170"/>
    </source>
</evidence>
<keyword evidence="8" id="KW-1278">Translocase</keyword>
<dbReference type="InterPro" id="IPR014018">
    <property type="entry name" value="SecA_motor_DEAD"/>
</dbReference>
<feature type="region of interest" description="Disordered" evidence="12">
    <location>
        <begin position="1010"/>
        <end position="1046"/>
    </location>
</feature>
<name>A0AA86W4F0_9FABA</name>
<organism evidence="14 15">
    <name type="scientific">Sphenostylis stenocarpa</name>
    <dbReference type="NCBI Taxonomy" id="92480"/>
    <lineage>
        <taxon>Eukaryota</taxon>
        <taxon>Viridiplantae</taxon>
        <taxon>Streptophyta</taxon>
        <taxon>Embryophyta</taxon>
        <taxon>Tracheophyta</taxon>
        <taxon>Spermatophyta</taxon>
        <taxon>Magnoliopsida</taxon>
        <taxon>eudicotyledons</taxon>
        <taxon>Gunneridae</taxon>
        <taxon>Pentapetalae</taxon>
        <taxon>rosids</taxon>
        <taxon>fabids</taxon>
        <taxon>Fabales</taxon>
        <taxon>Fabaceae</taxon>
        <taxon>Papilionoideae</taxon>
        <taxon>50 kb inversion clade</taxon>
        <taxon>NPAAA clade</taxon>
        <taxon>indigoferoid/millettioid clade</taxon>
        <taxon>Phaseoleae</taxon>
        <taxon>Sphenostylis</taxon>
    </lineage>
</organism>
<dbReference type="GO" id="GO:0017038">
    <property type="term" value="P:protein import"/>
    <property type="evidence" value="ECO:0007669"/>
    <property type="project" value="InterPro"/>
</dbReference>
<evidence type="ECO:0000256" key="3">
    <source>
        <dbReference type="ARBA" id="ARBA00012047"/>
    </source>
</evidence>
<dbReference type="Gene3D" id="1.10.3060.10">
    <property type="entry name" value="Helical scaffold and wing domains of SecA"/>
    <property type="match status" value="1"/>
</dbReference>
<comment type="catalytic activity">
    <reaction evidence="11">
        <text>ATP + H2O + chloroplast-proteinSide 1 = ADP + phosphate + chloroplast-proteinSide 2.</text>
        <dbReference type="EC" id="7.4.2.4"/>
    </reaction>
</comment>
<sequence length="1046" mass="117909">MASSSLCSSFTSKTWNPHACYHYKTLTPPASAFLRGDLLLHPPSISGTRRSRRRRSGAMASLGGLLGGIFKGADTGESTRQQYAATVNIIKGLEPEISALSDSELRDRTFALRERAQQGQSLDSILPEAFAVVREASKRVLGLRPFDVQLIGSLSRGKVMNIVSLGHVGGMVLHKGEIAEMRTGEGKTLVAVLPAYLNALSGKGVHVVTVNDYLARRDCEWVGQVPRFLGLKSVEDLVVRGFNYCIIDEVDSILIDEARTPLIISGPAEKPSDRYYKAAKIAEAFERDIHYTITVSKSGLLGNANKILSFTLPNNWVLFMVDEKQKTVLLSEQGYEDAEEILAVKDLYDPREQWASYILNAIKAKELFLLDVNYIIRGKEVLIVDEFTGRVMQGRRWSDGLHQAVEAKERLPIQNETVTLASISYQNFFLQFPKLCGMTGTAATESTEFESIYKLKVTIVPTNKPMIRKDESDVVFRATSGKWRAVVVEISRMHKTGRPVLVGTTSVEQSDALSEQLKESGIPHEVLAQVVELFDWKSNGGCSTCVLPKLVSEKHVLNAKPENVEREAEIVAQSGRLGAVTIATNMAGRGTDIILGGNAEFMARLKLREMLMSRVVKPAEEGFVSIKKPPPYKTWKVNEKLLPCQLSNKNVDLVEKAVQLAVETWGKRSLTELEAEERLSYACEKGPAQDEVIAKLRNAFLEIGKEYKVFTEEERKKVVEAGGLHVVGTERHESRRIDNQLRGRSGRQGDPGSSRFFLSLEDNIFRIFGGDRIQGLMRAFRVEDLPIESKMLTKALDEAQRKVENYFFDIRKQLFEYDEVLNSQRDRVYTERRRALESDNLQSLLIEYAELTMDDILEANIGSDTPKDSWDLEKLIAKIQQYCYLLNDLTLDLLTNECSDYEELRNYLRLRGREAYKQKRDIVEEQAAGLMKEAERFLVLSNIDRLWKEHLQALKFVQQAVGLRGYAQRDPLIEYKLEGYNLFLDMMAQIRRNVIYSVYQFQPVLVKQDQNKTENGKSGKRNARNRVNPNPDPIGTIETSTSSTKS</sequence>
<comment type="subcellular location">
    <subcellularLocation>
        <location evidence="1">Membrane</location>
        <topology evidence="1">Peripheral membrane protein</topology>
    </subcellularLocation>
</comment>
<keyword evidence="4" id="KW-0813">Transport</keyword>
<dbReference type="EMBL" id="OY731407">
    <property type="protein sequence ID" value="CAJ1977939.1"/>
    <property type="molecule type" value="Genomic_DNA"/>
</dbReference>
<dbReference type="PRINTS" id="PR00906">
    <property type="entry name" value="SECA"/>
</dbReference>
<dbReference type="PANTHER" id="PTHR30612">
    <property type="entry name" value="SECA INNER MEMBRANE COMPONENT OF SEC PROTEIN SECRETION SYSTEM"/>
    <property type="match status" value="1"/>
</dbReference>
<keyword evidence="9" id="KW-0811">Translocation</keyword>
<keyword evidence="5" id="KW-0547">Nucleotide-binding</keyword>
<dbReference type="GO" id="GO:0016464">
    <property type="term" value="F:chloroplast protein-transporting ATPase activity"/>
    <property type="evidence" value="ECO:0007669"/>
    <property type="project" value="UniProtKB-EC"/>
</dbReference>
<dbReference type="InterPro" id="IPR011115">
    <property type="entry name" value="SecA_DEAD"/>
</dbReference>
<evidence type="ECO:0000313" key="14">
    <source>
        <dbReference type="EMBL" id="CAJ1977939.1"/>
    </source>
</evidence>
<keyword evidence="15" id="KW-1185">Reference proteome</keyword>
<dbReference type="GO" id="GO:0006886">
    <property type="term" value="P:intracellular protein transport"/>
    <property type="evidence" value="ECO:0007669"/>
    <property type="project" value="InterPro"/>
</dbReference>
<evidence type="ECO:0000256" key="11">
    <source>
        <dbReference type="ARBA" id="ARBA00034043"/>
    </source>
</evidence>
<dbReference type="InterPro" id="IPR036266">
    <property type="entry name" value="SecA_Wing/Scaffold_sf"/>
</dbReference>